<feature type="transmembrane region" description="Helical" evidence="3">
    <location>
        <begin position="12"/>
        <end position="30"/>
    </location>
</feature>
<keyword evidence="7" id="KW-1185">Reference proteome</keyword>
<dbReference type="EMBL" id="JAGYPE020000045">
    <property type="protein sequence ID" value="MCH6267959.1"/>
    <property type="molecule type" value="Genomic_DNA"/>
</dbReference>
<sequence>MAKSKRSKYFDNAKFILMFLVVFGHLISPLKDQDGFLFTLYTVIYLFHMPAFILISGYFSKGFQKPGYFKKLTIKLLIPYLFFQTIYSVYYYMNGKEAAFHVDFFHPHWSLWFLLSLLFWNILLIPFSRMKWLGLVLAIVLGVAIGYFNEAGSYLSLSRTFVFFPYFLLGFLLNEGHLKRILRGKYSLPTAMVFLLAAVIFFGHSFPQDAVSWLLGDSSYAAMGVEHISAGVYRTLQYLLTFLMVFSFLTFIPSAQFKFTEIGERTLYIYLFHGFLIKPVQSVFPDQGFSSISGVYLFLIGFSFIVCLLLGSFLVKKYTKPLVEPKLPLTNAGGK</sequence>
<evidence type="ECO:0000313" key="6">
    <source>
        <dbReference type="EMBL" id="MCH6267959.1"/>
    </source>
</evidence>
<accession>A0A942YBD6</accession>
<keyword evidence="3" id="KW-0472">Membrane</keyword>
<gene>
    <name evidence="6" type="ORF">KHB02_020750</name>
    <name evidence="5" type="ORF">KHB02_28975</name>
</gene>
<keyword evidence="3" id="KW-0812">Transmembrane</keyword>
<feature type="transmembrane region" description="Helical" evidence="3">
    <location>
        <begin position="296"/>
        <end position="315"/>
    </location>
</feature>
<keyword evidence="3" id="KW-1133">Transmembrane helix</keyword>
<feature type="domain" description="Acyltransferase 3" evidence="4">
    <location>
        <begin position="8"/>
        <end position="310"/>
    </location>
</feature>
<dbReference type="AlphaFoldDB" id="A0A942YBD6"/>
<feature type="transmembrane region" description="Helical" evidence="3">
    <location>
        <begin position="36"/>
        <end position="60"/>
    </location>
</feature>
<evidence type="ECO:0000259" key="4">
    <source>
        <dbReference type="Pfam" id="PF01757"/>
    </source>
</evidence>
<name>A0A942YBD6_9BACI</name>
<protein>
    <submittedName>
        <fullName evidence="5">Acyltransferase family protein</fullName>
    </submittedName>
</protein>
<evidence type="ECO:0000313" key="7">
    <source>
        <dbReference type="Proteomes" id="UP000677265"/>
    </source>
</evidence>
<feature type="transmembrane region" description="Helical" evidence="3">
    <location>
        <begin position="236"/>
        <end position="255"/>
    </location>
</feature>
<reference evidence="5" key="1">
    <citation type="submission" date="2021-05" db="EMBL/GenBank/DDBJ databases">
        <title>Novel Bacillus species.</title>
        <authorList>
            <person name="Liu G."/>
        </authorList>
    </citation>
    <scope>NUCLEOTIDE SEQUENCE</scope>
    <source>
        <strain evidence="5 7">FJAT-50051</strain>
    </source>
</reference>
<organism evidence="5">
    <name type="scientific">Neobacillus citreus</name>
    <dbReference type="NCBI Taxonomy" id="2833578"/>
    <lineage>
        <taxon>Bacteria</taxon>
        <taxon>Bacillati</taxon>
        <taxon>Bacillota</taxon>
        <taxon>Bacilli</taxon>
        <taxon>Bacillales</taxon>
        <taxon>Bacillaceae</taxon>
        <taxon>Neobacillus</taxon>
    </lineage>
</organism>
<dbReference type="Proteomes" id="UP000677265">
    <property type="component" value="Unassembled WGS sequence"/>
</dbReference>
<keyword evidence="5" id="KW-0808">Transferase</keyword>
<dbReference type="Pfam" id="PF01757">
    <property type="entry name" value="Acyl_transf_3"/>
    <property type="match status" value="1"/>
</dbReference>
<feature type="transmembrane region" description="Helical" evidence="3">
    <location>
        <begin position="105"/>
        <end position="125"/>
    </location>
</feature>
<dbReference type="GO" id="GO:0016747">
    <property type="term" value="F:acyltransferase activity, transferring groups other than amino-acyl groups"/>
    <property type="evidence" value="ECO:0007669"/>
    <property type="project" value="InterPro"/>
</dbReference>
<comment type="caution">
    <text evidence="5">The sequence shown here is derived from an EMBL/GenBank/DDBJ whole genome shotgun (WGS) entry which is preliminary data.</text>
</comment>
<evidence type="ECO:0000256" key="3">
    <source>
        <dbReference type="SAM" id="Phobius"/>
    </source>
</evidence>
<dbReference type="PANTHER" id="PTHR37312:SF1">
    <property type="entry name" value="MEMBRANE-BOUND ACYLTRANSFERASE YKRP-RELATED"/>
    <property type="match status" value="1"/>
</dbReference>
<dbReference type="EMBL" id="JAGYPE010000005">
    <property type="protein sequence ID" value="MBS4185421.1"/>
    <property type="molecule type" value="Genomic_DNA"/>
</dbReference>
<feature type="transmembrane region" description="Helical" evidence="3">
    <location>
        <begin position="186"/>
        <end position="206"/>
    </location>
</feature>
<dbReference type="InterPro" id="IPR002656">
    <property type="entry name" value="Acyl_transf_3_dom"/>
</dbReference>
<feature type="transmembrane region" description="Helical" evidence="3">
    <location>
        <begin position="267"/>
        <end position="284"/>
    </location>
</feature>
<comment type="similarity">
    <text evidence="2">Belongs to the acyltransferase 3 family.</text>
</comment>
<evidence type="ECO:0000313" key="5">
    <source>
        <dbReference type="EMBL" id="MBS4185421.1"/>
    </source>
</evidence>
<feature type="transmembrane region" description="Helical" evidence="3">
    <location>
        <begin position="72"/>
        <end position="93"/>
    </location>
</feature>
<feature type="transmembrane region" description="Helical" evidence="3">
    <location>
        <begin position="154"/>
        <end position="174"/>
    </location>
</feature>
<evidence type="ECO:0000256" key="1">
    <source>
        <dbReference type="ARBA" id="ARBA00004370"/>
    </source>
</evidence>
<dbReference type="InterPro" id="IPR052734">
    <property type="entry name" value="Nod_factor_acetyltransferase"/>
</dbReference>
<keyword evidence="5" id="KW-0012">Acyltransferase</keyword>
<proteinExistence type="inferred from homology"/>
<dbReference type="PANTHER" id="PTHR37312">
    <property type="entry name" value="MEMBRANE-BOUND ACYLTRANSFERASE YKRP-RELATED"/>
    <property type="match status" value="1"/>
</dbReference>
<dbReference type="RefSeq" id="WP_213145218.1">
    <property type="nucleotide sequence ID" value="NZ_JAGYPE020000045.1"/>
</dbReference>
<comment type="subcellular location">
    <subcellularLocation>
        <location evidence="1">Membrane</location>
    </subcellularLocation>
</comment>
<evidence type="ECO:0000256" key="2">
    <source>
        <dbReference type="ARBA" id="ARBA00007400"/>
    </source>
</evidence>
<feature type="transmembrane region" description="Helical" evidence="3">
    <location>
        <begin position="132"/>
        <end position="148"/>
    </location>
</feature>